<dbReference type="NCBIfam" id="TIGR03486">
    <property type="entry name" value="cas_csx13_C"/>
    <property type="match status" value="1"/>
</dbReference>
<dbReference type="AlphaFoldDB" id="Q3M7D8"/>
<dbReference type="CDD" id="cd09713">
    <property type="entry name" value="Cas8c_I-C"/>
    <property type="match status" value="1"/>
</dbReference>
<dbReference type="KEGG" id="ava:Ava_3491"/>
<dbReference type="STRING" id="240292.Ava_3491"/>
<dbReference type="NCBIfam" id="TIGR03485">
    <property type="entry name" value="cas_csx13_N"/>
    <property type="match status" value="1"/>
</dbReference>
<evidence type="ECO:0000313" key="1">
    <source>
        <dbReference type="EMBL" id="ABA23098.1"/>
    </source>
</evidence>
<name>Q3M7D8_TRIV2</name>
<gene>
    <name evidence="1" type="ordered locus">Ava_3491</name>
</gene>
<dbReference type="GO" id="GO:0051607">
    <property type="term" value="P:defense response to virus"/>
    <property type="evidence" value="ECO:0007669"/>
    <property type="project" value="InterPro"/>
</dbReference>
<organism evidence="1 2">
    <name type="scientific">Trichormus variabilis (strain ATCC 29413 / PCC 7937)</name>
    <name type="common">Anabaena variabilis</name>
    <dbReference type="NCBI Taxonomy" id="240292"/>
    <lineage>
        <taxon>Bacteria</taxon>
        <taxon>Bacillati</taxon>
        <taxon>Cyanobacteriota</taxon>
        <taxon>Cyanophyceae</taxon>
        <taxon>Nostocales</taxon>
        <taxon>Nostocaceae</taxon>
        <taxon>Trichormus</taxon>
    </lineage>
</organism>
<sequence length="512" mass="59338">MMKRADNPKIQLNLGDPSMTLLHRAGVAGLWMTLKKLEKIYPTPAERIGNLTWLLTPHYINLDWEGQDFTVLDWLLKQSFQISDEGLISLTGLDSQNMDIQNQIIIHQGITATFTQHNKFFKSAGQQSKQLIIDGIQVRVDYKKAASYAHQHFAKHLCDQYGQLLKEPIGIRGWLYPGAVVRHYAFKEQTAFEEKAEYALALLFAPMACQYFVLRSHTEPSHTNYVLVIPEVIDLELYAHFLWCLGNLDYKHFHVSSLGDAGLKFLNYKTTQMPTSNFLKRCQIIFFSTKAWSEQQKTRAEIAIIELNSSVNYLYKLSCICFPECQIVLYKNQHYLLPSLIKGIIANNLAMGRSWWANWISFIKNKKSFKQFTDEYKGINKMIQDSEWDIEAQKLFIQACHEALRKIYAKIYSRTKEGEYAQIERENTRILSQLKRCTNTDNFRKFIAEFWGRAGQIAILEEHWMELLPLTTGIGNWKVARDLTFIAMASYPKNKITEVEVKPSQISELNTE</sequence>
<dbReference type="eggNOG" id="ENOG502ZADP">
    <property type="taxonomic scope" value="Bacteria"/>
</dbReference>
<reference evidence="2" key="1">
    <citation type="journal article" date="2014" name="Stand. Genomic Sci.">
        <title>Complete genome sequence of Anabaena variabilis ATCC 29413.</title>
        <authorList>
            <person name="Thiel T."/>
            <person name="Pratte B.S."/>
            <person name="Zhong J."/>
            <person name="Goodwin L."/>
            <person name="Copeland A."/>
            <person name="Lucas S."/>
            <person name="Han C."/>
            <person name="Pitluck S."/>
            <person name="Land M.L."/>
            <person name="Kyrpides N.C."/>
            <person name="Woyke T."/>
        </authorList>
    </citation>
    <scope>NUCLEOTIDE SEQUENCE [LARGE SCALE GENOMIC DNA]</scope>
    <source>
        <strain evidence="2">ATCC 29413 / PCC 7937</strain>
    </source>
</reference>
<proteinExistence type="predicted"/>
<dbReference type="HOGENOM" id="CLU_531807_0_0_3"/>
<dbReference type="InterPro" id="IPR019989">
    <property type="entry name" value="CRISPR-assoc_Csx13_N"/>
</dbReference>
<accession>Q3M7D8</accession>
<dbReference type="InterPro" id="IPR027811">
    <property type="entry name" value="CRISPR-assoc_Csx13_C"/>
</dbReference>
<evidence type="ECO:0000313" key="2">
    <source>
        <dbReference type="Proteomes" id="UP000002533"/>
    </source>
</evidence>
<evidence type="ECO:0008006" key="3">
    <source>
        <dbReference type="Google" id="ProtNLM"/>
    </source>
</evidence>
<protein>
    <recommendedName>
        <fullName evidence="3">Type I-MYXAN CRISPR-associated Cas8a1/Cmx1</fullName>
    </recommendedName>
</protein>
<dbReference type="CDD" id="cd09714">
    <property type="entry name" value="Cas8c'_I-D"/>
    <property type="match status" value="1"/>
</dbReference>
<dbReference type="EMBL" id="CP000117">
    <property type="protein sequence ID" value="ABA23098.1"/>
    <property type="molecule type" value="Genomic_DNA"/>
</dbReference>
<dbReference type="Proteomes" id="UP000002533">
    <property type="component" value="Chromosome"/>
</dbReference>